<keyword evidence="1" id="KW-0378">Hydrolase</keyword>
<gene>
    <name evidence="2" type="ORF">SAMN04487771_10783</name>
</gene>
<evidence type="ECO:0000313" key="2">
    <source>
        <dbReference type="EMBL" id="SET94658.1"/>
    </source>
</evidence>
<dbReference type="InterPro" id="IPR005754">
    <property type="entry name" value="Sortase"/>
</dbReference>
<name>A0A1I0IDQ3_9FIRM</name>
<dbReference type="InterPro" id="IPR023365">
    <property type="entry name" value="Sortase_dom-sf"/>
</dbReference>
<proteinExistence type="predicted"/>
<dbReference type="EMBL" id="FOIL01000078">
    <property type="protein sequence ID" value="SET94658.1"/>
    <property type="molecule type" value="Genomic_DNA"/>
</dbReference>
<protein>
    <submittedName>
        <fullName evidence="2">Sortase A</fullName>
    </submittedName>
</protein>
<dbReference type="RefSeq" id="WP_074650621.1">
    <property type="nucleotide sequence ID" value="NZ_FOIL01000078.1"/>
</dbReference>
<reference evidence="2 3" key="1">
    <citation type="submission" date="2016-10" db="EMBL/GenBank/DDBJ databases">
        <authorList>
            <person name="de Groot N.N."/>
        </authorList>
    </citation>
    <scope>NUCLEOTIDE SEQUENCE [LARGE SCALE GENOMIC DNA]</scope>
    <source>
        <strain evidence="2 3">KH1P1</strain>
    </source>
</reference>
<dbReference type="OrthoDB" id="1648028at2"/>
<keyword evidence="3" id="KW-1185">Reference proteome</keyword>
<evidence type="ECO:0000313" key="3">
    <source>
        <dbReference type="Proteomes" id="UP000199820"/>
    </source>
</evidence>
<sequence>MRENDYERYRREARAYNRRLMGNPSGCLLAGLERKEYERLLNPNGCGVMGQISIPKLHCFLPIYHGIKSEACPVGMEHMPGSSLPVGGPGTHTVLTVKRFVFPMGIQGKTACLGVGDIFRIRVLGETLRYRIDRVDTAAPALPLDFRIDPAMDYCTLLSFDFRGNSGQWILMRGVRRELFPLTAEKRIRWLYHPPVLSMEERRFPADLRALAAVTDQNGRIRIHLAGRSGTAF</sequence>
<dbReference type="SUPFAM" id="SSF63817">
    <property type="entry name" value="Sortase"/>
    <property type="match status" value="1"/>
</dbReference>
<dbReference type="GO" id="GO:0016787">
    <property type="term" value="F:hydrolase activity"/>
    <property type="evidence" value="ECO:0007669"/>
    <property type="project" value="UniProtKB-KW"/>
</dbReference>
<dbReference type="Proteomes" id="UP000199820">
    <property type="component" value="Unassembled WGS sequence"/>
</dbReference>
<organism evidence="2 3">
    <name type="scientific">[Clostridium] aminophilum</name>
    <dbReference type="NCBI Taxonomy" id="1526"/>
    <lineage>
        <taxon>Bacteria</taxon>
        <taxon>Bacillati</taxon>
        <taxon>Bacillota</taxon>
        <taxon>Clostridia</taxon>
        <taxon>Lachnospirales</taxon>
        <taxon>Lachnospiraceae</taxon>
    </lineage>
</organism>
<evidence type="ECO:0000256" key="1">
    <source>
        <dbReference type="ARBA" id="ARBA00022801"/>
    </source>
</evidence>
<dbReference type="AlphaFoldDB" id="A0A1I0IDQ3"/>
<dbReference type="NCBIfam" id="TIGR01076">
    <property type="entry name" value="sortase_fam"/>
    <property type="match status" value="1"/>
</dbReference>
<accession>A0A1I0IDQ3</accession>
<dbReference type="Gene3D" id="2.40.260.10">
    <property type="entry name" value="Sortase"/>
    <property type="match status" value="1"/>
</dbReference>